<accession>A0A7W5AS30</accession>
<dbReference type="Gene3D" id="3.90.640.10">
    <property type="entry name" value="Actin, Chain A, domain 4"/>
    <property type="match status" value="1"/>
</dbReference>
<comment type="caution">
    <text evidence="1">The sequence shown here is derived from an EMBL/GenBank/DDBJ whole genome shotgun (WGS) entry which is preliminary data.</text>
</comment>
<evidence type="ECO:0000313" key="2">
    <source>
        <dbReference type="Proteomes" id="UP000590749"/>
    </source>
</evidence>
<keyword evidence="2" id="KW-1185">Reference proteome</keyword>
<dbReference type="SUPFAM" id="SSF53067">
    <property type="entry name" value="Actin-like ATPase domain"/>
    <property type="match status" value="1"/>
</dbReference>
<reference evidence="1 2" key="1">
    <citation type="submission" date="2020-08" db="EMBL/GenBank/DDBJ databases">
        <title>Genomic Encyclopedia of Type Strains, Phase III (KMG-III): the genomes of soil and plant-associated and newly described type strains.</title>
        <authorList>
            <person name="Whitman W."/>
        </authorList>
    </citation>
    <scope>NUCLEOTIDE SEQUENCE [LARGE SCALE GENOMIC DNA]</scope>
    <source>
        <strain evidence="1 2">CECT 3287</strain>
    </source>
</reference>
<proteinExistence type="predicted"/>
<dbReference type="Proteomes" id="UP000590749">
    <property type="component" value="Unassembled WGS sequence"/>
</dbReference>
<name>A0A7W5AS30_9ACTN</name>
<dbReference type="InterPro" id="IPR043129">
    <property type="entry name" value="ATPase_NBD"/>
</dbReference>
<evidence type="ECO:0000313" key="1">
    <source>
        <dbReference type="EMBL" id="MBB3101285.1"/>
    </source>
</evidence>
<gene>
    <name evidence="1" type="ORF">FHR83_009013</name>
</gene>
<protein>
    <recommendedName>
        <fullName evidence="3">Hsp70 protein</fullName>
    </recommendedName>
</protein>
<dbReference type="Gene3D" id="3.30.420.40">
    <property type="match status" value="2"/>
</dbReference>
<sequence>MAATDLHLVVDIGAWWITAVFESAGTVQPLVVDGRGRSPSGVFQDGGAFTAGTAALTAGAFRPDGYRPDPMTLLRHGGTSDPSFDPVTAVAAVLAHVADHAAGRITALTVVTAQAWGQPALQRLSRAAASACLPRPRVTTAGAALAALAGTRIVLVALTGTAWPELSVLTTCDDGYRQLAAAPVRAPGAPAVDEALLRIAAARAGFDADPDDWRLTREIEQTRARLAVQPRAPMLLPEPHQAVVLSRDDLAIAVAAHVDRLPEVIKQVLADAEVTPAEVGAVVLAGEETGLATALRGAGLPAPITVTDPHAAVRGAAQTPRRPWWRR</sequence>
<organism evidence="1 2">
    <name type="scientific">Actinoplanes campanulatus</name>
    <dbReference type="NCBI Taxonomy" id="113559"/>
    <lineage>
        <taxon>Bacteria</taxon>
        <taxon>Bacillati</taxon>
        <taxon>Actinomycetota</taxon>
        <taxon>Actinomycetes</taxon>
        <taxon>Micromonosporales</taxon>
        <taxon>Micromonosporaceae</taxon>
        <taxon>Actinoplanes</taxon>
    </lineage>
</organism>
<dbReference type="RefSeq" id="WP_183227691.1">
    <property type="nucleotide sequence ID" value="NZ_BMPW01000043.1"/>
</dbReference>
<dbReference type="AlphaFoldDB" id="A0A7W5AS30"/>
<evidence type="ECO:0008006" key="3">
    <source>
        <dbReference type="Google" id="ProtNLM"/>
    </source>
</evidence>
<dbReference type="EMBL" id="JACHXF010000035">
    <property type="protein sequence ID" value="MBB3101285.1"/>
    <property type="molecule type" value="Genomic_DNA"/>
</dbReference>